<proteinExistence type="predicted"/>
<reference evidence="1" key="2">
    <citation type="submission" date="2022-08" db="UniProtKB">
        <authorList>
            <consortium name="EnsemblMetazoa"/>
        </authorList>
    </citation>
    <scope>IDENTIFICATION</scope>
    <source>
        <strain evidence="1">STECLA/ALBI9_A</strain>
    </source>
</reference>
<dbReference type="Proteomes" id="UP000069272">
    <property type="component" value="Chromosome 2R"/>
</dbReference>
<accession>A0A182FXB2</accession>
<evidence type="ECO:0000313" key="1">
    <source>
        <dbReference type="EnsemblMetazoa" id="AALB014284-PA"/>
    </source>
</evidence>
<evidence type="ECO:0000313" key="2">
    <source>
        <dbReference type="Proteomes" id="UP000069272"/>
    </source>
</evidence>
<keyword evidence="2" id="KW-1185">Reference proteome</keyword>
<dbReference type="EnsemblMetazoa" id="AALB014284-RA">
    <property type="protein sequence ID" value="AALB014284-PA"/>
    <property type="gene ID" value="AALB014284"/>
</dbReference>
<protein>
    <submittedName>
        <fullName evidence="1">Uncharacterized protein</fullName>
    </submittedName>
</protein>
<name>A0A182FXB2_ANOAL</name>
<organism evidence="1 2">
    <name type="scientific">Anopheles albimanus</name>
    <name type="common">New world malaria mosquito</name>
    <dbReference type="NCBI Taxonomy" id="7167"/>
    <lineage>
        <taxon>Eukaryota</taxon>
        <taxon>Metazoa</taxon>
        <taxon>Ecdysozoa</taxon>
        <taxon>Arthropoda</taxon>
        <taxon>Hexapoda</taxon>
        <taxon>Insecta</taxon>
        <taxon>Pterygota</taxon>
        <taxon>Neoptera</taxon>
        <taxon>Endopterygota</taxon>
        <taxon>Diptera</taxon>
        <taxon>Nematocera</taxon>
        <taxon>Culicoidea</taxon>
        <taxon>Culicidae</taxon>
        <taxon>Anophelinae</taxon>
        <taxon>Anopheles</taxon>
    </lineage>
</organism>
<sequence length="48" mass="5217">MKLKLILDCAGTSTNINTKHEGRNVKDPADTKALIFGFSHPFSLGSLE</sequence>
<dbReference type="VEuPathDB" id="VectorBase:AALB014284"/>
<dbReference type="AlphaFoldDB" id="A0A182FXB2"/>
<reference evidence="1 2" key="1">
    <citation type="journal article" date="2017" name="G3 (Bethesda)">
        <title>The Physical Genome Mapping of Anopheles albimanus Corrected Scaffold Misassemblies and Identified Interarm Rearrangements in Genus Anopheles.</title>
        <authorList>
            <person name="Artemov G.N."/>
            <person name="Peery A.N."/>
            <person name="Jiang X."/>
            <person name="Tu Z."/>
            <person name="Stegniy V.N."/>
            <person name="Sharakhova M.V."/>
            <person name="Sharakhov I.V."/>
        </authorList>
    </citation>
    <scope>NUCLEOTIDE SEQUENCE [LARGE SCALE GENOMIC DNA]</scope>
    <source>
        <strain evidence="1 2">ALBI9_A</strain>
    </source>
</reference>